<proteinExistence type="predicted"/>
<gene>
    <name evidence="3" type="ORF">L1049_023869</name>
</gene>
<dbReference type="PANTHER" id="PTHR31346">
    <property type="entry name" value="MULTIPLE ORGANELLAR RNA EDITING FACTOR 2, CHLOROPLASTIC-RELATED-RELATED"/>
    <property type="match status" value="1"/>
</dbReference>
<keyword evidence="1" id="KW-0809">Transit peptide</keyword>
<dbReference type="InterPro" id="IPR039206">
    <property type="entry name" value="MORF/ORRM1/DAG-like"/>
</dbReference>
<sequence>MRKGFIYKSTTIVIHKPSPPPPPPPLPPLPLMALYSLRVRRTLTTLSSFIHHHRSLPPISASSSSYSSPLLQSLIYSPSPSPTLPVQSRLFKTSSISLSSAISYNNSDDGDDDNISSHTIFFEGCDYNHWLFMMDFPKSLKLTPEQMVETYVQTCAKGLNISVEEAKKKMYACSTTTYTGFQAVMTEEESEKFRGLPGVLFILPDCYIDQTSQEYGGDKYINGTIIPRPPPFNYGSIWGRPKFLRSGAKELYTCGADRDGASEQKLFLRKKT</sequence>
<organism evidence="3 4">
    <name type="scientific">Liquidambar formosana</name>
    <name type="common">Formosan gum</name>
    <dbReference type="NCBI Taxonomy" id="63359"/>
    <lineage>
        <taxon>Eukaryota</taxon>
        <taxon>Viridiplantae</taxon>
        <taxon>Streptophyta</taxon>
        <taxon>Embryophyta</taxon>
        <taxon>Tracheophyta</taxon>
        <taxon>Spermatophyta</taxon>
        <taxon>Magnoliopsida</taxon>
        <taxon>eudicotyledons</taxon>
        <taxon>Gunneridae</taxon>
        <taxon>Pentapetalae</taxon>
        <taxon>Saxifragales</taxon>
        <taxon>Altingiaceae</taxon>
        <taxon>Liquidambar</taxon>
    </lineage>
</organism>
<dbReference type="Proteomes" id="UP001415857">
    <property type="component" value="Unassembled WGS sequence"/>
</dbReference>
<evidence type="ECO:0000313" key="3">
    <source>
        <dbReference type="EMBL" id="KAK9284693.1"/>
    </source>
</evidence>
<dbReference type="AlphaFoldDB" id="A0AAP0X3Y0"/>
<dbReference type="PANTHER" id="PTHR31346:SF5">
    <property type="entry name" value="MULTIPLE ORGANELLAR RNA EDITING FACTOR 1, MITOCHONDRIAL"/>
    <property type="match status" value="1"/>
</dbReference>
<dbReference type="Pfam" id="PF21864">
    <property type="entry name" value="MORF_dom"/>
    <property type="match status" value="1"/>
</dbReference>
<dbReference type="GO" id="GO:0016554">
    <property type="term" value="P:cytidine to uridine editing"/>
    <property type="evidence" value="ECO:0007669"/>
    <property type="project" value="InterPro"/>
</dbReference>
<dbReference type="EMBL" id="JBBPBK010000005">
    <property type="protein sequence ID" value="KAK9284693.1"/>
    <property type="molecule type" value="Genomic_DNA"/>
</dbReference>
<evidence type="ECO:0000259" key="2">
    <source>
        <dbReference type="Pfam" id="PF21864"/>
    </source>
</evidence>
<evidence type="ECO:0000313" key="4">
    <source>
        <dbReference type="Proteomes" id="UP001415857"/>
    </source>
</evidence>
<keyword evidence="4" id="KW-1185">Reference proteome</keyword>
<dbReference type="GO" id="GO:0005739">
    <property type="term" value="C:mitochondrion"/>
    <property type="evidence" value="ECO:0007669"/>
    <property type="project" value="TreeGrafter"/>
</dbReference>
<feature type="domain" description="MORF/ORRM1/DAG-like MORF" evidence="2">
    <location>
        <begin position="127"/>
        <end position="220"/>
    </location>
</feature>
<reference evidence="3 4" key="1">
    <citation type="journal article" date="2024" name="Plant J.">
        <title>Genome sequences and population genomics reveal climatic adaptation and genomic divergence between two closely related sweetgum species.</title>
        <authorList>
            <person name="Xu W.Q."/>
            <person name="Ren C.Q."/>
            <person name="Zhang X.Y."/>
            <person name="Comes H.P."/>
            <person name="Liu X.H."/>
            <person name="Li Y.G."/>
            <person name="Kettle C.J."/>
            <person name="Jalonen R."/>
            <person name="Gaisberger H."/>
            <person name="Ma Y.Z."/>
            <person name="Qiu Y.X."/>
        </authorList>
    </citation>
    <scope>NUCLEOTIDE SEQUENCE [LARGE SCALE GENOMIC DNA]</scope>
    <source>
        <strain evidence="3">Hangzhou</strain>
    </source>
</reference>
<evidence type="ECO:0000256" key="1">
    <source>
        <dbReference type="ARBA" id="ARBA00022946"/>
    </source>
</evidence>
<name>A0AAP0X3Y0_LIQFO</name>
<dbReference type="InterPro" id="IPR054059">
    <property type="entry name" value="MORF/ORRM1/DAG-like_MORF"/>
</dbReference>
<accession>A0AAP0X3Y0</accession>
<dbReference type="GO" id="GO:0080156">
    <property type="term" value="P:mitochondrial mRNA modification"/>
    <property type="evidence" value="ECO:0007669"/>
    <property type="project" value="TreeGrafter"/>
</dbReference>
<protein>
    <recommendedName>
        <fullName evidence="2">MORF/ORRM1/DAG-like MORF domain-containing protein</fullName>
    </recommendedName>
</protein>
<comment type="caution">
    <text evidence="3">The sequence shown here is derived from an EMBL/GenBank/DDBJ whole genome shotgun (WGS) entry which is preliminary data.</text>
</comment>